<sequence length="453" mass="50334">MGKQREVKLGAMLLGVGRGTSTWRHPDAQPDASVNPGIYKSWVWKAEEGKLDFIFIADGLYIEEKSIPHLLNRFEPLTLLSALASASERIGLVGTLSTTYSEPFTAARQLASLDMLSGGRAGWNVVTSPLDSTSLNFGNRRQEHPEHNLRYEIAAEFLQVVRGLWDSWEDDAFVRDRSSGVFFDPSKMHTLNHQGRFFTVKGPLNVARSKQGHPVIFQAGSSDAGRNLAAQEAEAIFTGIEHETLEEAVAFYQDIKGRITAHGRNPDDVLVFPAIAPILGQTRDAAERIYEEVANLVTIDKALDYLGRLFEHHDFSSYALDEFFPELGELGRNGFQAMTDRIKREAREKGQTLREVAIQVATPRGAFVIGTPEDIADRIQERFEAGAADGFVLGPVTPRGLEDFVDCVVPILRRRGLFRSEYESDTLRGNLGLPIPANRHARMLVTPANIFSE</sequence>
<evidence type="ECO:0000256" key="1">
    <source>
        <dbReference type="ARBA" id="ARBA00022630"/>
    </source>
</evidence>
<dbReference type="InterPro" id="IPR011251">
    <property type="entry name" value="Luciferase-like_dom"/>
</dbReference>
<keyword evidence="3" id="KW-0560">Oxidoreductase</keyword>
<accession>A0A7Z2VNL4</accession>
<dbReference type="CDD" id="cd01095">
    <property type="entry name" value="Nitrilotriacetate_monoxgenase"/>
    <property type="match status" value="1"/>
</dbReference>
<dbReference type="Proteomes" id="UP000502248">
    <property type="component" value="Chromosome"/>
</dbReference>
<evidence type="ECO:0000256" key="3">
    <source>
        <dbReference type="ARBA" id="ARBA00023002"/>
    </source>
</evidence>
<feature type="domain" description="Luciferase-like" evidence="7">
    <location>
        <begin position="39"/>
        <end position="387"/>
    </location>
</feature>
<dbReference type="GO" id="GO:0004497">
    <property type="term" value="F:monooxygenase activity"/>
    <property type="evidence" value="ECO:0007669"/>
    <property type="project" value="UniProtKB-KW"/>
</dbReference>
<protein>
    <submittedName>
        <fullName evidence="8">LLM class flavin-dependent oxidoreductase</fullName>
    </submittedName>
</protein>
<feature type="binding site" evidence="6">
    <location>
        <position position="147"/>
    </location>
    <ligand>
        <name>FMN</name>
        <dbReference type="ChEBI" id="CHEBI:58210"/>
    </ligand>
</feature>
<evidence type="ECO:0000313" key="9">
    <source>
        <dbReference type="Proteomes" id="UP000502248"/>
    </source>
</evidence>
<dbReference type="InterPro" id="IPR016215">
    <property type="entry name" value="NTA_MOA"/>
</dbReference>
<dbReference type="RefSeq" id="WP_169282628.1">
    <property type="nucleotide sequence ID" value="NZ_CP051680.1"/>
</dbReference>
<feature type="binding site" evidence="6">
    <location>
        <position position="222"/>
    </location>
    <ligand>
        <name>FMN</name>
        <dbReference type="ChEBI" id="CHEBI:58210"/>
    </ligand>
</feature>
<dbReference type="EMBL" id="CP051680">
    <property type="protein sequence ID" value="QJD86379.1"/>
    <property type="molecule type" value="Genomic_DNA"/>
</dbReference>
<dbReference type="InterPro" id="IPR036661">
    <property type="entry name" value="Luciferase-like_sf"/>
</dbReference>
<keyword evidence="9" id="KW-1185">Reference proteome</keyword>
<dbReference type="GO" id="GO:0016705">
    <property type="term" value="F:oxidoreductase activity, acting on paired donors, with incorporation or reduction of molecular oxygen"/>
    <property type="evidence" value="ECO:0007669"/>
    <property type="project" value="InterPro"/>
</dbReference>
<dbReference type="PANTHER" id="PTHR30011:SF16">
    <property type="entry name" value="C2H2 FINGER DOMAIN TRANSCRIPTION FACTOR (EUROFUNG)-RELATED"/>
    <property type="match status" value="1"/>
</dbReference>
<feature type="binding site" evidence="6">
    <location>
        <position position="58"/>
    </location>
    <ligand>
        <name>FMN</name>
        <dbReference type="ChEBI" id="CHEBI:58210"/>
    </ligand>
</feature>
<evidence type="ECO:0000256" key="2">
    <source>
        <dbReference type="ARBA" id="ARBA00022643"/>
    </source>
</evidence>
<keyword evidence="4" id="KW-0503">Monooxygenase</keyword>
<dbReference type="AlphaFoldDB" id="A0A7Z2VNL4"/>
<feature type="binding site" evidence="6">
    <location>
        <position position="95"/>
    </location>
    <ligand>
        <name>FMN</name>
        <dbReference type="ChEBI" id="CHEBI:58210"/>
    </ligand>
</feature>
<evidence type="ECO:0000256" key="4">
    <source>
        <dbReference type="ARBA" id="ARBA00023033"/>
    </source>
</evidence>
<dbReference type="SUPFAM" id="SSF51679">
    <property type="entry name" value="Bacterial luciferase-like"/>
    <property type="match status" value="1"/>
</dbReference>
<dbReference type="PIRSF" id="PIRSF000337">
    <property type="entry name" value="NTA_MOA"/>
    <property type="match status" value="1"/>
</dbReference>
<dbReference type="PANTHER" id="PTHR30011">
    <property type="entry name" value="ALKANESULFONATE MONOOXYGENASE-RELATED"/>
    <property type="match status" value="1"/>
</dbReference>
<dbReference type="InterPro" id="IPR051260">
    <property type="entry name" value="Diverse_substr_monoxygenases"/>
</dbReference>
<proteinExistence type="inferred from homology"/>
<keyword evidence="2 6" id="KW-0288">FMN</keyword>
<evidence type="ECO:0000256" key="6">
    <source>
        <dbReference type="PIRSR" id="PIRSR000337-1"/>
    </source>
</evidence>
<dbReference type="KEGG" id="cheb:HH215_26580"/>
<organism evidence="8 9">
    <name type="scientific">Cohnella herbarum</name>
    <dbReference type="NCBI Taxonomy" id="2728023"/>
    <lineage>
        <taxon>Bacteria</taxon>
        <taxon>Bacillati</taxon>
        <taxon>Bacillota</taxon>
        <taxon>Bacilli</taxon>
        <taxon>Bacillales</taxon>
        <taxon>Paenibacillaceae</taxon>
        <taxon>Cohnella</taxon>
    </lineage>
</organism>
<name>A0A7Z2VNL4_9BACL</name>
<gene>
    <name evidence="8" type="ORF">HH215_26580</name>
</gene>
<dbReference type="Pfam" id="PF00296">
    <property type="entry name" value="Bac_luciferase"/>
    <property type="match status" value="1"/>
</dbReference>
<feature type="binding site" evidence="6">
    <location>
        <position position="221"/>
    </location>
    <ligand>
        <name>FMN</name>
        <dbReference type="ChEBI" id="CHEBI:58210"/>
    </ligand>
</feature>
<reference evidence="8 9" key="1">
    <citation type="submission" date="2020-04" db="EMBL/GenBank/DDBJ databases">
        <title>Genome sequencing of novel species.</title>
        <authorList>
            <person name="Heo J."/>
            <person name="Kim S.-J."/>
            <person name="Kim J.-S."/>
            <person name="Hong S.-B."/>
            <person name="Kwon S.-W."/>
        </authorList>
    </citation>
    <scope>NUCLEOTIDE SEQUENCE [LARGE SCALE GENOMIC DNA]</scope>
    <source>
        <strain evidence="8 9">MFER-1</strain>
    </source>
</reference>
<evidence type="ECO:0000259" key="7">
    <source>
        <dbReference type="Pfam" id="PF00296"/>
    </source>
</evidence>
<dbReference type="NCBIfam" id="TIGR03860">
    <property type="entry name" value="FMN_nitrolo"/>
    <property type="match status" value="1"/>
</dbReference>
<evidence type="ECO:0000256" key="5">
    <source>
        <dbReference type="ARBA" id="ARBA00033748"/>
    </source>
</evidence>
<dbReference type="Gene3D" id="3.20.20.30">
    <property type="entry name" value="Luciferase-like domain"/>
    <property type="match status" value="1"/>
</dbReference>
<feature type="binding site" evidence="6">
    <location>
        <position position="151"/>
    </location>
    <ligand>
        <name>FMN</name>
        <dbReference type="ChEBI" id="CHEBI:58210"/>
    </ligand>
</feature>
<keyword evidence="1 6" id="KW-0285">Flavoprotein</keyword>
<evidence type="ECO:0000313" key="8">
    <source>
        <dbReference type="EMBL" id="QJD86379.1"/>
    </source>
</evidence>
<comment type="similarity">
    <text evidence="5">Belongs to the NtaA/SnaA/DszA monooxygenase family.</text>
</comment>